<dbReference type="NCBIfam" id="TIGR01764">
    <property type="entry name" value="excise"/>
    <property type="match status" value="1"/>
</dbReference>
<dbReference type="Proteomes" id="UP000230775">
    <property type="component" value="Unassembled WGS sequence"/>
</dbReference>
<proteinExistence type="predicted"/>
<keyword evidence="1" id="KW-1133">Transmembrane helix</keyword>
<reference evidence="4" key="1">
    <citation type="submission" date="2017-09" db="EMBL/GenBank/DDBJ databases">
        <title>Depth-based differentiation of microbial function through sediment-hosted aquifers and enrichment of novel symbionts in the deep terrestrial subsurface.</title>
        <authorList>
            <person name="Probst A.J."/>
            <person name="Ladd B."/>
            <person name="Jarett J.K."/>
            <person name="Geller-Mcgrath D.E."/>
            <person name="Sieber C.M.K."/>
            <person name="Emerson J.B."/>
            <person name="Anantharaman K."/>
            <person name="Thomas B.C."/>
            <person name="Malmstrom R."/>
            <person name="Stieglmeier M."/>
            <person name="Klingl A."/>
            <person name="Woyke T."/>
            <person name="Ryan C.M."/>
            <person name="Banfield J.F."/>
        </authorList>
    </citation>
    <scope>NUCLEOTIDE SEQUENCE [LARGE SCALE GENOMIC DNA]</scope>
</reference>
<keyword evidence="1" id="KW-0812">Transmembrane</keyword>
<gene>
    <name evidence="3" type="ORF">COT64_01845</name>
</gene>
<evidence type="ECO:0000256" key="1">
    <source>
        <dbReference type="SAM" id="Phobius"/>
    </source>
</evidence>
<evidence type="ECO:0000313" key="3">
    <source>
        <dbReference type="EMBL" id="PIS14615.1"/>
    </source>
</evidence>
<dbReference type="AlphaFoldDB" id="A0A2H0WPS7"/>
<dbReference type="InterPro" id="IPR010093">
    <property type="entry name" value="SinI_DNA-bd"/>
</dbReference>
<name>A0A2H0WPS7_9BACT</name>
<organism evidence="3 4">
    <name type="scientific">Candidatus Shapirobacteria bacterium CG09_land_8_20_14_0_10_39_12</name>
    <dbReference type="NCBI Taxonomy" id="1974885"/>
    <lineage>
        <taxon>Bacteria</taxon>
        <taxon>Candidatus Shapironibacteriota</taxon>
    </lineage>
</organism>
<dbReference type="GO" id="GO:0003677">
    <property type="term" value="F:DNA binding"/>
    <property type="evidence" value="ECO:0007669"/>
    <property type="project" value="InterPro"/>
</dbReference>
<comment type="caution">
    <text evidence="3">The sequence shown here is derived from an EMBL/GenBank/DDBJ whole genome shotgun (WGS) entry which is preliminary data.</text>
</comment>
<feature type="transmembrane region" description="Helical" evidence="1">
    <location>
        <begin position="6"/>
        <end position="23"/>
    </location>
</feature>
<dbReference type="EMBL" id="PEZI01000038">
    <property type="protein sequence ID" value="PIS14615.1"/>
    <property type="molecule type" value="Genomic_DNA"/>
</dbReference>
<evidence type="ECO:0000313" key="4">
    <source>
        <dbReference type="Proteomes" id="UP000230775"/>
    </source>
</evidence>
<feature type="domain" description="Helix-turn-helix" evidence="2">
    <location>
        <begin position="6"/>
        <end position="48"/>
    </location>
</feature>
<protein>
    <recommendedName>
        <fullName evidence="2">Helix-turn-helix domain-containing protein</fullName>
    </recommendedName>
</protein>
<dbReference type="InterPro" id="IPR041657">
    <property type="entry name" value="HTH_17"/>
</dbReference>
<sequence>MNEKMFYSVAEVALMLGISRIAVFKKIKAGVIRAIRIGRAYGIPHEELKIILGESLTGKQKKDIETGVKKAVKEYKETFRMLGNE</sequence>
<keyword evidence="1" id="KW-0472">Membrane</keyword>
<evidence type="ECO:0000259" key="2">
    <source>
        <dbReference type="Pfam" id="PF12728"/>
    </source>
</evidence>
<accession>A0A2H0WPS7</accession>
<dbReference type="Pfam" id="PF12728">
    <property type="entry name" value="HTH_17"/>
    <property type="match status" value="1"/>
</dbReference>